<organism evidence="2 3">
    <name type="scientific">Limnoraphis robusta CS-951</name>
    <dbReference type="NCBI Taxonomy" id="1637645"/>
    <lineage>
        <taxon>Bacteria</taxon>
        <taxon>Bacillati</taxon>
        <taxon>Cyanobacteriota</taxon>
        <taxon>Cyanophyceae</taxon>
        <taxon>Oscillatoriophycideae</taxon>
        <taxon>Oscillatoriales</taxon>
        <taxon>Sirenicapillariaceae</taxon>
        <taxon>Limnoraphis</taxon>
    </lineage>
</organism>
<dbReference type="GO" id="GO:0006396">
    <property type="term" value="P:RNA processing"/>
    <property type="evidence" value="ECO:0007669"/>
    <property type="project" value="InterPro"/>
</dbReference>
<protein>
    <recommendedName>
        <fullName evidence="1">RNase III domain-containing protein</fullName>
    </recommendedName>
</protein>
<dbReference type="InterPro" id="IPR000999">
    <property type="entry name" value="RNase_III_dom"/>
</dbReference>
<dbReference type="Pfam" id="PF14622">
    <property type="entry name" value="Ribonucleas_3_3"/>
    <property type="match status" value="1"/>
</dbReference>
<dbReference type="EMBL" id="LATL02000342">
    <property type="protein sequence ID" value="KKD38865.1"/>
    <property type="molecule type" value="Genomic_DNA"/>
</dbReference>
<dbReference type="OrthoDB" id="517305at2"/>
<dbReference type="SUPFAM" id="SSF69065">
    <property type="entry name" value="RNase III domain-like"/>
    <property type="match status" value="1"/>
</dbReference>
<evidence type="ECO:0000313" key="3">
    <source>
        <dbReference type="Proteomes" id="UP000033607"/>
    </source>
</evidence>
<reference evidence="2 3" key="1">
    <citation type="submission" date="2015-06" db="EMBL/GenBank/DDBJ databases">
        <title>Draft genome assembly of filamentous brackish cyanobacterium Limnoraphis robusta strain CS-951.</title>
        <authorList>
            <person name="Willis A."/>
            <person name="Parks M."/>
            <person name="Burford M.A."/>
        </authorList>
    </citation>
    <scope>NUCLEOTIDE SEQUENCE [LARGE SCALE GENOMIC DNA]</scope>
    <source>
        <strain evidence="2 3">CS-951</strain>
    </source>
</reference>
<proteinExistence type="predicted"/>
<gene>
    <name evidence="2" type="ORF">WN50_06600</name>
</gene>
<accession>A0A0F5YL02</accession>
<name>A0A0F5YL02_9CYAN</name>
<dbReference type="Proteomes" id="UP000033607">
    <property type="component" value="Unassembled WGS sequence"/>
</dbReference>
<dbReference type="PROSITE" id="PS50142">
    <property type="entry name" value="RNASE_3_2"/>
    <property type="match status" value="1"/>
</dbReference>
<dbReference type="Gene3D" id="1.10.1520.10">
    <property type="entry name" value="Ribonuclease III domain"/>
    <property type="match status" value="1"/>
</dbReference>
<dbReference type="RefSeq" id="WP_046277724.1">
    <property type="nucleotide sequence ID" value="NZ_LATL02000342.1"/>
</dbReference>
<feature type="domain" description="RNase III" evidence="1">
    <location>
        <begin position="5"/>
        <end position="142"/>
    </location>
</feature>
<dbReference type="InterPro" id="IPR036389">
    <property type="entry name" value="RNase_III_sf"/>
</dbReference>
<dbReference type="SMART" id="SM00535">
    <property type="entry name" value="RIBOc"/>
    <property type="match status" value="1"/>
</dbReference>
<dbReference type="GO" id="GO:0004525">
    <property type="term" value="F:ribonuclease III activity"/>
    <property type="evidence" value="ECO:0007669"/>
    <property type="project" value="InterPro"/>
</dbReference>
<evidence type="ECO:0000313" key="2">
    <source>
        <dbReference type="EMBL" id="KKD38865.1"/>
    </source>
</evidence>
<evidence type="ECO:0000259" key="1">
    <source>
        <dbReference type="PROSITE" id="PS50142"/>
    </source>
</evidence>
<sequence>MLINLEAVEDWVSLHFFCRPELLEIALTDPDYIAEDPLLTPAQKKLRTLEHIGLVHLGSIVLSTLVSNYLCDRCLELGLATLTVIKSDLITTETLSRFAEKMNFRAFCRLGTGYDHQPQHEQQKILAHNLEAIVGAVYFEFNRDILKTQNWLGEYFLKAAVDELLDQASLNSYLR</sequence>
<dbReference type="CDD" id="cd00593">
    <property type="entry name" value="RIBOc"/>
    <property type="match status" value="1"/>
</dbReference>
<comment type="caution">
    <text evidence="2">The sequence shown here is derived from an EMBL/GenBank/DDBJ whole genome shotgun (WGS) entry which is preliminary data.</text>
</comment>
<dbReference type="AlphaFoldDB" id="A0A0F5YL02"/>